<protein>
    <submittedName>
        <fullName evidence="1">Uncharacterized protein</fullName>
    </submittedName>
</protein>
<evidence type="ECO:0000313" key="1">
    <source>
        <dbReference type="EMBL" id="SVE13917.1"/>
    </source>
</evidence>
<organism evidence="1">
    <name type="scientific">marine metagenome</name>
    <dbReference type="NCBI Taxonomy" id="408172"/>
    <lineage>
        <taxon>unclassified sequences</taxon>
        <taxon>metagenomes</taxon>
        <taxon>ecological metagenomes</taxon>
    </lineage>
</organism>
<name>A0A383B1G0_9ZZZZ</name>
<sequence>YLKGVWGVIWQAITGLTEALGGCLFGKPYSGSEFSVGPMLQMQSVKHWTVAAYGG</sequence>
<feature type="non-terminal residue" evidence="1">
    <location>
        <position position="1"/>
    </location>
</feature>
<reference evidence="1" key="1">
    <citation type="submission" date="2018-05" db="EMBL/GenBank/DDBJ databases">
        <authorList>
            <person name="Lanie J.A."/>
            <person name="Ng W.-L."/>
            <person name="Kazmierczak K.M."/>
            <person name="Andrzejewski T.M."/>
            <person name="Davidsen T.M."/>
            <person name="Wayne K.J."/>
            <person name="Tettelin H."/>
            <person name="Glass J.I."/>
            <person name="Rusch D."/>
            <person name="Podicherti R."/>
            <person name="Tsui H.-C.T."/>
            <person name="Winkler M.E."/>
        </authorList>
    </citation>
    <scope>NUCLEOTIDE SEQUENCE</scope>
</reference>
<dbReference type="AlphaFoldDB" id="A0A383B1G0"/>
<accession>A0A383B1G0</accession>
<dbReference type="EMBL" id="UINC01196765">
    <property type="protein sequence ID" value="SVE13917.1"/>
    <property type="molecule type" value="Genomic_DNA"/>
</dbReference>
<proteinExistence type="predicted"/>
<gene>
    <name evidence="1" type="ORF">METZ01_LOCUS466771</name>
</gene>